<reference evidence="1" key="1">
    <citation type="submission" date="2023-06" db="EMBL/GenBank/DDBJ databases">
        <authorList>
            <person name="Kurt Z."/>
        </authorList>
    </citation>
    <scope>NUCLEOTIDE SEQUENCE</scope>
</reference>
<evidence type="ECO:0000313" key="3">
    <source>
        <dbReference type="Proteomes" id="UP001642409"/>
    </source>
</evidence>
<dbReference type="EMBL" id="CAXDID020000312">
    <property type="protein sequence ID" value="CAL6075110.1"/>
    <property type="molecule type" value="Genomic_DNA"/>
</dbReference>
<evidence type="ECO:0000313" key="1">
    <source>
        <dbReference type="EMBL" id="CAI9932241.1"/>
    </source>
</evidence>
<dbReference type="Proteomes" id="UP001642409">
    <property type="component" value="Unassembled WGS sequence"/>
</dbReference>
<gene>
    <name evidence="1" type="ORF">HINF_LOCUS19886</name>
    <name evidence="2" type="ORF">HINF_LOCUS57047</name>
</gene>
<dbReference type="AlphaFoldDB" id="A0AA86P7J2"/>
<accession>A0AA86P7J2</accession>
<comment type="caution">
    <text evidence="1">The sequence shown here is derived from an EMBL/GenBank/DDBJ whole genome shotgun (WGS) entry which is preliminary data.</text>
</comment>
<keyword evidence="3" id="KW-1185">Reference proteome</keyword>
<name>A0AA86P7J2_9EUKA</name>
<evidence type="ECO:0000313" key="2">
    <source>
        <dbReference type="EMBL" id="CAL6075110.1"/>
    </source>
</evidence>
<organism evidence="1">
    <name type="scientific">Hexamita inflata</name>
    <dbReference type="NCBI Taxonomy" id="28002"/>
    <lineage>
        <taxon>Eukaryota</taxon>
        <taxon>Metamonada</taxon>
        <taxon>Diplomonadida</taxon>
        <taxon>Hexamitidae</taxon>
        <taxon>Hexamitinae</taxon>
        <taxon>Hexamita</taxon>
    </lineage>
</organism>
<sequence length="293" mass="34190">MPPWQKTTNQVSKGMQTERPGFIKEFYLYDDGTLLEKRPICLPKVGDIPQQTTIQISVTDIKLPYDVKLRFLDAINRDIDSFNIQLQSENPEHQLQKHESLESIDPQIQVHLRLPTSTSNFTDISAFVKNSKSKLKHDFPLKMQPEPSRSVFISYLGRNFQQSLQLLQLELVFTHQRRQYVKNETRTEMGRKVTVKKFVTAEVFLGFSKISCGRMKNGSNICQIFDCELNKLSGEFTLKVEKLKVEEEIDAVRPYDVYVMRKFERILDQRIRERDQQTLDLVNDKGNTIELAE</sequence>
<protein>
    <submittedName>
        <fullName evidence="1">Uncharacterized protein</fullName>
    </submittedName>
</protein>
<proteinExistence type="predicted"/>
<reference evidence="2 3" key="2">
    <citation type="submission" date="2024-07" db="EMBL/GenBank/DDBJ databases">
        <authorList>
            <person name="Akdeniz Z."/>
        </authorList>
    </citation>
    <scope>NUCLEOTIDE SEQUENCE [LARGE SCALE GENOMIC DNA]</scope>
</reference>
<dbReference type="EMBL" id="CATOUU010000512">
    <property type="protein sequence ID" value="CAI9932241.1"/>
    <property type="molecule type" value="Genomic_DNA"/>
</dbReference>